<dbReference type="PANTHER" id="PTHR46754">
    <property type="entry name" value="MKI67 FHA DOMAIN-INTERACTING NUCLEOLAR PHOSPHOPROTEIN"/>
    <property type="match status" value="1"/>
</dbReference>
<feature type="compositionally biased region" description="Basic and acidic residues" evidence="5">
    <location>
        <begin position="474"/>
        <end position="488"/>
    </location>
</feature>
<dbReference type="VEuPathDB" id="FungiDB:UREG_05625"/>
<protein>
    <recommendedName>
        <fullName evidence="6">RRM domain-containing protein</fullName>
    </recommendedName>
</protein>
<feature type="domain" description="RRM" evidence="6">
    <location>
        <begin position="294"/>
        <end position="372"/>
    </location>
</feature>
<feature type="compositionally biased region" description="Basic and acidic residues" evidence="5">
    <location>
        <begin position="520"/>
        <end position="534"/>
    </location>
</feature>
<feature type="compositionally biased region" description="Basic residues" evidence="5">
    <location>
        <begin position="275"/>
        <end position="284"/>
    </location>
</feature>
<dbReference type="EMBL" id="CH476617">
    <property type="protein sequence ID" value="EEP80783.1"/>
    <property type="molecule type" value="Genomic_DNA"/>
</dbReference>
<evidence type="ECO:0000256" key="1">
    <source>
        <dbReference type="ARBA" id="ARBA00004604"/>
    </source>
</evidence>
<dbReference type="eggNOG" id="KOG4208">
    <property type="taxonomic scope" value="Eukaryota"/>
</dbReference>
<comment type="subcellular location">
    <subcellularLocation>
        <location evidence="1">Nucleus</location>
        <location evidence="1">Nucleolus</location>
    </subcellularLocation>
</comment>
<evidence type="ECO:0000259" key="6">
    <source>
        <dbReference type="PROSITE" id="PS50102"/>
    </source>
</evidence>
<organism evidence="7 8">
    <name type="scientific">Uncinocarpus reesii (strain UAMH 1704)</name>
    <dbReference type="NCBI Taxonomy" id="336963"/>
    <lineage>
        <taxon>Eukaryota</taxon>
        <taxon>Fungi</taxon>
        <taxon>Dikarya</taxon>
        <taxon>Ascomycota</taxon>
        <taxon>Pezizomycotina</taxon>
        <taxon>Eurotiomycetes</taxon>
        <taxon>Eurotiomycetidae</taxon>
        <taxon>Onygenales</taxon>
        <taxon>Onygenaceae</taxon>
        <taxon>Uncinocarpus</taxon>
    </lineage>
</organism>
<dbReference type="InterPro" id="IPR012677">
    <property type="entry name" value="Nucleotide-bd_a/b_plait_sf"/>
</dbReference>
<keyword evidence="3" id="KW-0539">Nucleus</keyword>
<evidence type="ECO:0000256" key="2">
    <source>
        <dbReference type="ARBA" id="ARBA00022884"/>
    </source>
</evidence>
<dbReference type="CDD" id="cd12307">
    <property type="entry name" value="RRM_NIFK_like"/>
    <property type="match status" value="1"/>
</dbReference>
<dbReference type="Gene3D" id="3.30.70.330">
    <property type="match status" value="1"/>
</dbReference>
<dbReference type="Pfam" id="PF00076">
    <property type="entry name" value="RRM_1"/>
    <property type="match status" value="1"/>
</dbReference>
<feature type="compositionally biased region" description="Basic and acidic residues" evidence="5">
    <location>
        <begin position="137"/>
        <end position="149"/>
    </location>
</feature>
<dbReference type="GO" id="GO:0003723">
    <property type="term" value="F:RNA binding"/>
    <property type="evidence" value="ECO:0007669"/>
    <property type="project" value="UniProtKB-UniRule"/>
</dbReference>
<dbReference type="RefSeq" id="XP_002584936.1">
    <property type="nucleotide sequence ID" value="XM_002584890.1"/>
</dbReference>
<evidence type="ECO:0000313" key="8">
    <source>
        <dbReference type="Proteomes" id="UP000002058"/>
    </source>
</evidence>
<dbReference type="GO" id="GO:0005730">
    <property type="term" value="C:nucleolus"/>
    <property type="evidence" value="ECO:0007669"/>
    <property type="project" value="UniProtKB-SubCell"/>
</dbReference>
<sequence>MSEVASHVCDRSNLMFAEEKLTLYSSAAASQDSISAESSHISACVKGLSFLLLFRLPMVHALMFSCEVQGGGEQQMELPAASSSSAVETDPPSKKSKRASAKPTKPTKPLKVPVEAQPKTAPKDKKPKGVTNGETPKPLKLDSAPAREIKPRKRAADFLSDDEDSTPKDRESVAKGSKQATTEPVKPAKKKAKEDVTPNSENDSSKHSEVKETKEPAKKPKKQTEAPVEEEDESEDEQILDLIKGFESSGDEDASEDEGFEPGQNVPQIPDSKQVKRKMKKAKKNHTDEPEEPGTVYVGRIPHGFYEHEMRAYFSQFGEIKYLRLARNRTTGRSRHHGFIQFASESVAKIVADTMNNYLMFGHILKCRVMENPHPQIWKGANRRFKKVPWNQIEKKQLEAPRTRAQWSKKIGKEESKRLAKVEKLKAIGYELDLPTLTSVDDIPVQKTLAEAEQNAIDNDTTEAPKAIEAPAKGMEKPSKQKGPKDLSTKSTKGKRSANTDDALKPEKTKESTSTSTKTKMIDSKDSQAEAKGNKKDKKPKTKTSVAVAEDIEKLPQAAGPKVKGSTATERKSKDPKVKEAKGKPEKVESGEKPKKKKKSKA</sequence>
<dbReference type="AlphaFoldDB" id="C4JT36"/>
<dbReference type="OrthoDB" id="21467at2759"/>
<feature type="compositionally biased region" description="Low complexity" evidence="5">
    <location>
        <begin position="101"/>
        <end position="114"/>
    </location>
</feature>
<evidence type="ECO:0000313" key="7">
    <source>
        <dbReference type="EMBL" id="EEP80783.1"/>
    </source>
</evidence>
<feature type="compositionally biased region" description="Basic and acidic residues" evidence="5">
    <location>
        <begin position="498"/>
        <end position="511"/>
    </location>
</feature>
<dbReference type="InterPro" id="IPR000504">
    <property type="entry name" value="RRM_dom"/>
</dbReference>
<proteinExistence type="predicted"/>
<evidence type="ECO:0000256" key="4">
    <source>
        <dbReference type="PROSITE-ProRule" id="PRU00176"/>
    </source>
</evidence>
<dbReference type="SMART" id="SM00360">
    <property type="entry name" value="RRM"/>
    <property type="match status" value="1"/>
</dbReference>
<dbReference type="InParanoid" id="C4JT36"/>
<name>C4JT36_UNCRE</name>
<gene>
    <name evidence="7" type="ORF">UREG_05625</name>
</gene>
<dbReference type="SUPFAM" id="SSF54928">
    <property type="entry name" value="RNA-binding domain, RBD"/>
    <property type="match status" value="1"/>
</dbReference>
<accession>C4JT36</accession>
<dbReference type="OMA" id="EAPAKGM"/>
<dbReference type="GeneID" id="8441131"/>
<keyword evidence="8" id="KW-1185">Reference proteome</keyword>
<feature type="compositionally biased region" description="Basic and acidic residues" evidence="5">
    <location>
        <begin position="203"/>
        <end position="224"/>
    </location>
</feature>
<dbReference type="Proteomes" id="UP000002058">
    <property type="component" value="Unassembled WGS sequence"/>
</dbReference>
<evidence type="ECO:0000256" key="3">
    <source>
        <dbReference type="ARBA" id="ARBA00023242"/>
    </source>
</evidence>
<evidence type="ECO:0000256" key="5">
    <source>
        <dbReference type="SAM" id="MobiDB-lite"/>
    </source>
</evidence>
<feature type="region of interest" description="Disordered" evidence="5">
    <location>
        <begin position="454"/>
        <end position="602"/>
    </location>
</feature>
<reference evidence="8" key="1">
    <citation type="journal article" date="2009" name="Genome Res.">
        <title>Comparative genomic analyses of the human fungal pathogens Coccidioides and their relatives.</title>
        <authorList>
            <person name="Sharpton T.J."/>
            <person name="Stajich J.E."/>
            <person name="Rounsley S.D."/>
            <person name="Gardner M.J."/>
            <person name="Wortman J.R."/>
            <person name="Jordar V.S."/>
            <person name="Maiti R."/>
            <person name="Kodira C.D."/>
            <person name="Neafsey D.E."/>
            <person name="Zeng Q."/>
            <person name="Hung C.-Y."/>
            <person name="McMahan C."/>
            <person name="Muszewska A."/>
            <person name="Grynberg M."/>
            <person name="Mandel M.A."/>
            <person name="Kellner E.M."/>
            <person name="Barker B.M."/>
            <person name="Galgiani J.N."/>
            <person name="Orbach M.J."/>
            <person name="Kirkland T.N."/>
            <person name="Cole G.T."/>
            <person name="Henn M.R."/>
            <person name="Birren B.W."/>
            <person name="Taylor J.W."/>
        </authorList>
    </citation>
    <scope>NUCLEOTIDE SEQUENCE [LARGE SCALE GENOMIC DNA]</scope>
    <source>
        <strain evidence="8">UAMH 1704</strain>
    </source>
</reference>
<feature type="compositionally biased region" description="Acidic residues" evidence="5">
    <location>
        <begin position="249"/>
        <end position="260"/>
    </location>
</feature>
<dbReference type="InterPro" id="IPR035979">
    <property type="entry name" value="RBD_domain_sf"/>
</dbReference>
<dbReference type="PROSITE" id="PS50102">
    <property type="entry name" value="RRM"/>
    <property type="match status" value="1"/>
</dbReference>
<feature type="compositionally biased region" description="Acidic residues" evidence="5">
    <location>
        <begin position="227"/>
        <end position="239"/>
    </location>
</feature>
<feature type="region of interest" description="Disordered" evidence="5">
    <location>
        <begin position="75"/>
        <end position="295"/>
    </location>
</feature>
<keyword evidence="2 4" id="KW-0694">RNA-binding</keyword>
<dbReference type="HOGENOM" id="CLU_025741_5_1_1"/>
<dbReference type="STRING" id="336963.C4JT36"/>
<feature type="compositionally biased region" description="Basic and acidic residues" evidence="5">
    <location>
        <begin position="569"/>
        <end position="593"/>
    </location>
</feature>
<dbReference type="KEGG" id="ure:UREG_05625"/>